<proteinExistence type="predicted"/>
<feature type="signal peptide" evidence="4">
    <location>
        <begin position="1"/>
        <end position="18"/>
    </location>
</feature>
<evidence type="ECO:0000256" key="3">
    <source>
        <dbReference type="SAM" id="Phobius"/>
    </source>
</evidence>
<keyword evidence="3" id="KW-0812">Transmembrane</keyword>
<protein>
    <submittedName>
        <fullName evidence="5">Uncharacterized protein</fullName>
    </submittedName>
</protein>
<reference evidence="5" key="1">
    <citation type="submission" date="2021-01" db="EMBL/GenBank/DDBJ databases">
        <authorList>
            <person name="Corre E."/>
            <person name="Pelletier E."/>
            <person name="Niang G."/>
            <person name="Scheremetjew M."/>
            <person name="Finn R."/>
            <person name="Kale V."/>
            <person name="Holt S."/>
            <person name="Cochrane G."/>
            <person name="Meng A."/>
            <person name="Brown T."/>
            <person name="Cohen L."/>
        </authorList>
    </citation>
    <scope>NUCLEOTIDE SEQUENCE</scope>
</reference>
<evidence type="ECO:0000256" key="1">
    <source>
        <dbReference type="SAM" id="Coils"/>
    </source>
</evidence>
<feature type="transmembrane region" description="Helical" evidence="3">
    <location>
        <begin position="793"/>
        <end position="813"/>
    </location>
</feature>
<keyword evidence="1" id="KW-0175">Coiled coil</keyword>
<gene>
    <name evidence="5" type="ORF">NSCI0253_LOCUS28549</name>
</gene>
<evidence type="ECO:0000256" key="2">
    <source>
        <dbReference type="SAM" id="MobiDB-lite"/>
    </source>
</evidence>
<feature type="transmembrane region" description="Helical" evidence="3">
    <location>
        <begin position="607"/>
        <end position="625"/>
    </location>
</feature>
<feature type="transmembrane region" description="Helical" evidence="3">
    <location>
        <begin position="506"/>
        <end position="527"/>
    </location>
</feature>
<keyword evidence="3" id="KW-1133">Transmembrane helix</keyword>
<feature type="region of interest" description="Disordered" evidence="2">
    <location>
        <begin position="184"/>
        <end position="203"/>
    </location>
</feature>
<accession>A0A7S1AHA9</accession>
<keyword evidence="3" id="KW-0472">Membrane</keyword>
<feature type="transmembrane region" description="Helical" evidence="3">
    <location>
        <begin position="552"/>
        <end position="576"/>
    </location>
</feature>
<organism evidence="5">
    <name type="scientific">Noctiluca scintillans</name>
    <name type="common">Sea sparkle</name>
    <name type="synonym">Red tide dinoflagellate</name>
    <dbReference type="NCBI Taxonomy" id="2966"/>
    <lineage>
        <taxon>Eukaryota</taxon>
        <taxon>Sar</taxon>
        <taxon>Alveolata</taxon>
        <taxon>Dinophyceae</taxon>
        <taxon>Noctilucales</taxon>
        <taxon>Noctilucaceae</taxon>
        <taxon>Noctiluca</taxon>
    </lineage>
</organism>
<sequence length="892" mass="100060">MIVQCLFAIVVCIIEVGALQERTSVHRSRSVVALSSENTVFAAALAKVRLLSKSRDVDPRLPPTDDTSEGPATLSDYCAGTPRELFPGDPIEGNWLNYGIWYPGEVLAVTKDGCHHVKYSDGFEETCARESQIRPLGALPLVSPTDDPACSVVHDLEAIGARTQEAQHEVAVLLASERAKLNSSKPTLSRVLKDPPAPAPAALDEAQAKRLEQEDISLDTFDDARVHEASPIDGGDGARSDGGDGAHSDGSLSGGLTYFPGESDEDRAKIQAALDEIRELDREISDLLAKLQANEAVLAQVETYRLSTLGIDEEDVQDLSNELLSKLQSTGLEPHAVHARSGASEVLAQLGARRNARRRTVAELKDGIRQQEIQLAAANMASVTRTQVAQRIQSVEESLDELRKDTQSLPSIDSDLALNIKDLLQQQAMLRSASNTLMSSHGSDMSELAGQGADLTRDTASQLKLQMDDAEKVALQLLSTTGNLHELQTGLHPHGPRWWRYRYEHAFIEAFVMVLISTIMSLQVLFWRKMRETAYDRAGVEQPIKYIKTYMWVFWLESFFLQLTCSLCTFLTIWFLGQINLFQLFIFVVPSGNLGHVPQHAWQYLDVAYNMCSALSIAIVAYYILMTPVVQATQTILSTWSDGKSMKRSMWELKNIDELRAYFAAAVQSNPVYLETIREREGYFDVDNFDFARFIRVNCRNTVDLFLDFRFLFWLTVVGTFIVFLGVHFLFQTAYVQLMVIYFFVGTVLSAIMGVRIFLLKRSVEGYINEKTPRTQRAVQAVRRKHSHKLVSALHYVIFFLVFFVSRCVTQWWMWKYHYLQVIVMMAFAVVASVIFAVVYSPLIPIYAAYLSMPPHNDPEHVCDVIDQARDFSSEQTAMKRASTRISYSAKV</sequence>
<evidence type="ECO:0000313" key="5">
    <source>
        <dbReference type="EMBL" id="CAD8854198.1"/>
    </source>
</evidence>
<dbReference type="EMBL" id="HBFQ01040284">
    <property type="protein sequence ID" value="CAD8854198.1"/>
    <property type="molecule type" value="Transcribed_RNA"/>
</dbReference>
<dbReference type="CDD" id="cd04508">
    <property type="entry name" value="Tudor_SF"/>
    <property type="match status" value="1"/>
</dbReference>
<dbReference type="Gene3D" id="2.30.30.140">
    <property type="match status" value="1"/>
</dbReference>
<feature type="region of interest" description="Disordered" evidence="2">
    <location>
        <begin position="218"/>
        <end position="263"/>
    </location>
</feature>
<dbReference type="AlphaFoldDB" id="A0A7S1AHA9"/>
<name>A0A7S1AHA9_NOCSC</name>
<feature type="coiled-coil region" evidence="1">
    <location>
        <begin position="263"/>
        <end position="297"/>
    </location>
</feature>
<feature type="chain" id="PRO_5031462360" evidence="4">
    <location>
        <begin position="19"/>
        <end position="892"/>
    </location>
</feature>
<feature type="transmembrane region" description="Helical" evidence="3">
    <location>
        <begin position="711"/>
        <end position="731"/>
    </location>
</feature>
<feature type="transmembrane region" description="Helical" evidence="3">
    <location>
        <begin position="737"/>
        <end position="759"/>
    </location>
</feature>
<evidence type="ECO:0000256" key="4">
    <source>
        <dbReference type="SAM" id="SignalP"/>
    </source>
</evidence>
<keyword evidence="4" id="KW-0732">Signal</keyword>
<feature type="transmembrane region" description="Helical" evidence="3">
    <location>
        <begin position="819"/>
        <end position="843"/>
    </location>
</feature>
<feature type="compositionally biased region" description="Basic and acidic residues" evidence="2">
    <location>
        <begin position="222"/>
        <end position="247"/>
    </location>
</feature>